<name>A0ABV1IMY0_9FIRM</name>
<dbReference type="InterPro" id="IPR036465">
    <property type="entry name" value="vWFA_dom_sf"/>
</dbReference>
<gene>
    <name evidence="1" type="ORF">AAAU72_08425</name>
</gene>
<dbReference type="SUPFAM" id="SSF53300">
    <property type="entry name" value="vWA-like"/>
    <property type="match status" value="1"/>
</dbReference>
<protein>
    <submittedName>
        <fullName evidence="1">VWA domain-containing protein</fullName>
    </submittedName>
</protein>
<proteinExistence type="predicted"/>
<sequence length="211" mass="24178">MKKNLTELVFILDRSGSIGGFNAMLTRQKEQEGEANVTTILFDHEVQLLHDRFPLKDVAPLTEKDYYVRGCTALLDAIGYGVEKMANIQRHLPESERAEKVIFVITTDGLENASKRFSYEKIRRMIEQEKEQYGWEFLFLGANMDAVKEAARFGISSDRAVRFENDAQGVAVNYHVVSETVSRMREAPCCASIGAEWKEQIEADFQKRHHR</sequence>
<organism evidence="1 2">
    <name type="scientific">Faecalibacterium longum</name>
    <dbReference type="NCBI Taxonomy" id="1851428"/>
    <lineage>
        <taxon>Bacteria</taxon>
        <taxon>Bacillati</taxon>
        <taxon>Bacillota</taxon>
        <taxon>Clostridia</taxon>
        <taxon>Eubacteriales</taxon>
        <taxon>Oscillospiraceae</taxon>
        <taxon>Faecalibacterium</taxon>
    </lineage>
</organism>
<keyword evidence="2" id="KW-1185">Reference proteome</keyword>
<dbReference type="Proteomes" id="UP001439984">
    <property type="component" value="Unassembled WGS sequence"/>
</dbReference>
<evidence type="ECO:0000313" key="2">
    <source>
        <dbReference type="Proteomes" id="UP001439984"/>
    </source>
</evidence>
<dbReference type="CDD" id="cd00198">
    <property type="entry name" value="vWFA"/>
    <property type="match status" value="1"/>
</dbReference>
<accession>A0ABV1IMY0</accession>
<dbReference type="Gene3D" id="3.40.50.410">
    <property type="entry name" value="von Willebrand factor, type A domain"/>
    <property type="match status" value="1"/>
</dbReference>
<dbReference type="RefSeq" id="WP_223385861.1">
    <property type="nucleotide sequence ID" value="NZ_JBBNIB010000122.1"/>
</dbReference>
<dbReference type="EMBL" id="JBBNIB010000122">
    <property type="protein sequence ID" value="MEQ2688197.1"/>
    <property type="molecule type" value="Genomic_DNA"/>
</dbReference>
<comment type="caution">
    <text evidence="1">The sequence shown here is derived from an EMBL/GenBank/DDBJ whole genome shotgun (WGS) entry which is preliminary data.</text>
</comment>
<reference evidence="1 2" key="1">
    <citation type="submission" date="2024-04" db="EMBL/GenBank/DDBJ databases">
        <title>Human intestinal bacterial collection.</title>
        <authorList>
            <person name="Pauvert C."/>
            <person name="Hitch T.C.A."/>
            <person name="Clavel T."/>
        </authorList>
    </citation>
    <scope>NUCLEOTIDE SEQUENCE [LARGE SCALE GENOMIC DNA]</scope>
    <source>
        <strain evidence="1 2">CLA-AA-H236</strain>
    </source>
</reference>
<evidence type="ECO:0000313" key="1">
    <source>
        <dbReference type="EMBL" id="MEQ2688197.1"/>
    </source>
</evidence>